<keyword evidence="4" id="KW-0238">DNA-binding</keyword>
<evidence type="ECO:0000313" key="10">
    <source>
        <dbReference type="EMBL" id="OWM85762.1"/>
    </source>
</evidence>
<keyword evidence="5" id="KW-0804">Transcription</keyword>
<reference evidence="12" key="3">
    <citation type="journal article" date="2020" name="Plant Biotechnol. J.">
        <title>The pomegranate (Punica granatum L.) draft genome dissects genetic divergence between soft- and hard-seeded cultivars.</title>
        <authorList>
            <person name="Luo X."/>
            <person name="Li H."/>
            <person name="Wu Z."/>
            <person name="Yao W."/>
            <person name="Zhao P."/>
            <person name="Cao D."/>
            <person name="Yu H."/>
            <person name="Li K."/>
            <person name="Poudel K."/>
            <person name="Zhao D."/>
            <person name="Zhang F."/>
            <person name="Xia X."/>
            <person name="Chen L."/>
            <person name="Wang Q."/>
            <person name="Jing D."/>
            <person name="Cao S."/>
        </authorList>
    </citation>
    <scope>NUCLEOTIDE SEQUENCE [LARGE SCALE GENOMIC DNA]</scope>
</reference>
<evidence type="ECO:0000313" key="12">
    <source>
        <dbReference type="Proteomes" id="UP000515151"/>
    </source>
</evidence>
<feature type="compositionally biased region" description="Low complexity" evidence="7">
    <location>
        <begin position="158"/>
        <end position="171"/>
    </location>
</feature>
<feature type="region of interest" description="Disordered" evidence="7">
    <location>
        <begin position="114"/>
        <end position="186"/>
    </location>
</feature>
<evidence type="ECO:0000313" key="11">
    <source>
        <dbReference type="Proteomes" id="UP000197138"/>
    </source>
</evidence>
<feature type="domain" description="HTH myb-type" evidence="9">
    <location>
        <begin position="9"/>
        <end position="61"/>
    </location>
</feature>
<dbReference type="FunFam" id="1.10.10.60:FF:000001">
    <property type="entry name" value="MYB-related transcription factor"/>
    <property type="match status" value="1"/>
</dbReference>
<evidence type="ECO:0000256" key="4">
    <source>
        <dbReference type="ARBA" id="ARBA00023125"/>
    </source>
</evidence>
<evidence type="ECO:0000259" key="9">
    <source>
        <dbReference type="PROSITE" id="PS51294"/>
    </source>
</evidence>
<dbReference type="EMBL" id="MTKT01001132">
    <property type="protein sequence ID" value="OWM85762.1"/>
    <property type="molecule type" value="Genomic_DNA"/>
</dbReference>
<sequence length="274" mass="30866">MVRAPCCEKMGLKKGPWTPEEDQVLMSYIQQHGHGNWRALPKLAGLLRCGKSCRLRWINYLRPDIKRGNFTQEEEDTIIHLHEMLGNRWSAIAAKLPGRTDNEIKNVWHTHLKKRLKHSGASPKHESDTGRKSQPSSSTSTLQESQTPASRPMSPQPSSSEISSVTETSTVARENNNNLEVKSEQADFSMESLPMIDDSFWTDPMSNSPSGESSDFSTLTNSTVHIQFPFIESADMSNGELLWNDNHVLNMDDGMEFWYDLFIGAGGVQELPDF</sequence>
<evidence type="ECO:0000256" key="5">
    <source>
        <dbReference type="ARBA" id="ARBA00023163"/>
    </source>
</evidence>
<dbReference type="InterPro" id="IPR009057">
    <property type="entry name" value="Homeodomain-like_sf"/>
</dbReference>
<dbReference type="AlphaFoldDB" id="A0A218XN87"/>
<dbReference type="PANTHER" id="PTHR10641:SF1413">
    <property type="entry name" value="MYB-RELATED PROTEIN MYB4"/>
    <property type="match status" value="1"/>
</dbReference>
<name>A0A218XN87_PUNGR</name>
<dbReference type="GeneID" id="116195833"/>
<dbReference type="Proteomes" id="UP000197138">
    <property type="component" value="Unassembled WGS sequence"/>
</dbReference>
<dbReference type="GO" id="GO:0003677">
    <property type="term" value="F:DNA binding"/>
    <property type="evidence" value="ECO:0007669"/>
    <property type="project" value="UniProtKB-KW"/>
</dbReference>
<dbReference type="CDD" id="cd00167">
    <property type="entry name" value="SANT"/>
    <property type="match status" value="2"/>
</dbReference>
<dbReference type="PANTHER" id="PTHR10641">
    <property type="entry name" value="MYB FAMILY TRANSCRIPTION FACTOR"/>
    <property type="match status" value="1"/>
</dbReference>
<evidence type="ECO:0000256" key="1">
    <source>
        <dbReference type="ARBA" id="ARBA00004123"/>
    </source>
</evidence>
<keyword evidence="6" id="KW-0539">Nucleus</keyword>
<proteinExistence type="predicted"/>
<evidence type="ECO:0000256" key="7">
    <source>
        <dbReference type="SAM" id="MobiDB-lite"/>
    </source>
</evidence>
<dbReference type="InterPro" id="IPR017930">
    <property type="entry name" value="Myb_dom"/>
</dbReference>
<keyword evidence="3" id="KW-0805">Transcription regulation</keyword>
<feature type="domain" description="Myb-like" evidence="8">
    <location>
        <begin position="62"/>
        <end position="112"/>
    </location>
</feature>
<evidence type="ECO:0000313" key="13">
    <source>
        <dbReference type="RefSeq" id="XP_031381106.1"/>
    </source>
</evidence>
<dbReference type="FunFam" id="1.10.10.60:FF:000316">
    <property type="entry name" value="Transcription factor MYB15"/>
    <property type="match status" value="1"/>
</dbReference>
<gene>
    <name evidence="13" type="primary">LOC116195833</name>
    <name evidence="10" type="ORF">CDL15_Pgr023695</name>
</gene>
<feature type="domain" description="HTH myb-type" evidence="9">
    <location>
        <begin position="62"/>
        <end position="116"/>
    </location>
</feature>
<reference evidence="10" key="2">
    <citation type="submission" date="2017-06" db="EMBL/GenBank/DDBJ databases">
        <title>The pomegranate genome and the genomics of punicalagin biosynthesis.</title>
        <authorList>
            <person name="Xu C."/>
        </authorList>
    </citation>
    <scope>NUCLEOTIDE SEQUENCE [LARGE SCALE GENOMIC DNA]</scope>
    <source>
        <tissue evidence="10">Fresh leaf</tissue>
    </source>
</reference>
<dbReference type="Gene3D" id="1.10.10.60">
    <property type="entry name" value="Homeodomain-like"/>
    <property type="match status" value="2"/>
</dbReference>
<comment type="subcellular location">
    <subcellularLocation>
        <location evidence="1">Nucleus</location>
    </subcellularLocation>
</comment>
<feature type="domain" description="Myb-like" evidence="8">
    <location>
        <begin position="9"/>
        <end position="61"/>
    </location>
</feature>
<dbReference type="Pfam" id="PF00249">
    <property type="entry name" value="Myb_DNA-binding"/>
    <property type="match status" value="2"/>
</dbReference>
<dbReference type="Proteomes" id="UP000515151">
    <property type="component" value="Chromosome 1"/>
</dbReference>
<accession>A0A218XN87</accession>
<reference evidence="11" key="1">
    <citation type="journal article" date="2017" name="Plant J.">
        <title>The pomegranate (Punica granatum L.) genome and the genomics of punicalagin biosynthesis.</title>
        <authorList>
            <person name="Qin G."/>
            <person name="Xu C."/>
            <person name="Ming R."/>
            <person name="Tang H."/>
            <person name="Guyot R."/>
            <person name="Kramer E.M."/>
            <person name="Hu Y."/>
            <person name="Yi X."/>
            <person name="Qi Y."/>
            <person name="Xu X."/>
            <person name="Gao Z."/>
            <person name="Pan H."/>
            <person name="Jian J."/>
            <person name="Tian Y."/>
            <person name="Yue Z."/>
            <person name="Xu Y."/>
        </authorList>
    </citation>
    <scope>NUCLEOTIDE SEQUENCE [LARGE SCALE GENOMIC DNA]</scope>
    <source>
        <strain evidence="11">cv. Dabenzi</strain>
    </source>
</reference>
<feature type="compositionally biased region" description="Low complexity" evidence="7">
    <location>
        <begin position="133"/>
        <end position="147"/>
    </location>
</feature>
<protein>
    <submittedName>
        <fullName evidence="13">Transcription factor MYB4-like</fullName>
    </submittedName>
</protein>
<organism evidence="10 11">
    <name type="scientific">Punica granatum</name>
    <name type="common">Pomegranate</name>
    <dbReference type="NCBI Taxonomy" id="22663"/>
    <lineage>
        <taxon>Eukaryota</taxon>
        <taxon>Viridiplantae</taxon>
        <taxon>Streptophyta</taxon>
        <taxon>Embryophyta</taxon>
        <taxon>Tracheophyta</taxon>
        <taxon>Spermatophyta</taxon>
        <taxon>Magnoliopsida</taxon>
        <taxon>eudicotyledons</taxon>
        <taxon>Gunneridae</taxon>
        <taxon>Pentapetalae</taxon>
        <taxon>rosids</taxon>
        <taxon>malvids</taxon>
        <taxon>Myrtales</taxon>
        <taxon>Lythraceae</taxon>
        <taxon>Punica</taxon>
    </lineage>
</organism>
<reference evidence="13" key="4">
    <citation type="submission" date="2025-04" db="UniProtKB">
        <authorList>
            <consortium name="RefSeq"/>
        </authorList>
    </citation>
    <scope>IDENTIFICATION</scope>
    <source>
        <tissue evidence="13">Leaf</tissue>
    </source>
</reference>
<dbReference type="InterPro" id="IPR001005">
    <property type="entry name" value="SANT/Myb"/>
</dbReference>
<evidence type="ECO:0000259" key="8">
    <source>
        <dbReference type="PROSITE" id="PS50090"/>
    </source>
</evidence>
<dbReference type="InterPro" id="IPR015495">
    <property type="entry name" value="Myb_TF_plants"/>
</dbReference>
<dbReference type="PROSITE" id="PS51294">
    <property type="entry name" value="HTH_MYB"/>
    <property type="match status" value="2"/>
</dbReference>
<dbReference type="SUPFAM" id="SSF46689">
    <property type="entry name" value="Homeodomain-like"/>
    <property type="match status" value="1"/>
</dbReference>
<dbReference type="PROSITE" id="PS50090">
    <property type="entry name" value="MYB_LIKE"/>
    <property type="match status" value="2"/>
</dbReference>
<keyword evidence="12" id="KW-1185">Reference proteome</keyword>
<keyword evidence="2" id="KW-0677">Repeat</keyword>
<dbReference type="SMART" id="SM00717">
    <property type="entry name" value="SANT"/>
    <property type="match status" value="2"/>
</dbReference>
<dbReference type="GO" id="GO:0005634">
    <property type="term" value="C:nucleus"/>
    <property type="evidence" value="ECO:0007669"/>
    <property type="project" value="UniProtKB-SubCell"/>
</dbReference>
<evidence type="ECO:0000256" key="6">
    <source>
        <dbReference type="ARBA" id="ARBA00023242"/>
    </source>
</evidence>
<dbReference type="RefSeq" id="XP_031381106.1">
    <property type="nucleotide sequence ID" value="XM_031525246.1"/>
</dbReference>
<evidence type="ECO:0000256" key="2">
    <source>
        <dbReference type="ARBA" id="ARBA00022737"/>
    </source>
</evidence>
<evidence type="ECO:0000256" key="3">
    <source>
        <dbReference type="ARBA" id="ARBA00023015"/>
    </source>
</evidence>
<dbReference type="OrthoDB" id="2143914at2759"/>